<protein>
    <submittedName>
        <fullName evidence="2 4">Uncharacterized protein</fullName>
    </submittedName>
</protein>
<keyword evidence="3" id="KW-1185">Reference proteome</keyword>
<dbReference type="Proteomes" id="UP000274429">
    <property type="component" value="Unassembled WGS sequence"/>
</dbReference>
<dbReference type="WBParaSite" id="TTAC_0000458801-mRNA-1">
    <property type="protein sequence ID" value="TTAC_0000458801-mRNA-1"/>
    <property type="gene ID" value="TTAC_0000458801"/>
</dbReference>
<dbReference type="EMBL" id="UYWX01004798">
    <property type="protein sequence ID" value="VDM25219.1"/>
    <property type="molecule type" value="Genomic_DNA"/>
</dbReference>
<dbReference type="AlphaFoldDB" id="A0A0R3WUZ8"/>
<dbReference type="InterPro" id="IPR033228">
    <property type="entry name" value="SZT2"/>
</dbReference>
<evidence type="ECO:0000313" key="4">
    <source>
        <dbReference type="WBParaSite" id="TTAC_0000458801-mRNA-1"/>
    </source>
</evidence>
<evidence type="ECO:0000313" key="2">
    <source>
        <dbReference type="EMBL" id="VDM25219.1"/>
    </source>
</evidence>
<feature type="compositionally biased region" description="Acidic residues" evidence="1">
    <location>
        <begin position="11"/>
        <end position="27"/>
    </location>
</feature>
<evidence type="ECO:0000256" key="1">
    <source>
        <dbReference type="SAM" id="MobiDB-lite"/>
    </source>
</evidence>
<organism evidence="4">
    <name type="scientific">Hydatigena taeniaeformis</name>
    <name type="common">Feline tapeworm</name>
    <name type="synonym">Taenia taeniaeformis</name>
    <dbReference type="NCBI Taxonomy" id="6205"/>
    <lineage>
        <taxon>Eukaryota</taxon>
        <taxon>Metazoa</taxon>
        <taxon>Spiralia</taxon>
        <taxon>Lophotrochozoa</taxon>
        <taxon>Platyhelminthes</taxon>
        <taxon>Cestoda</taxon>
        <taxon>Eucestoda</taxon>
        <taxon>Cyclophyllidea</taxon>
        <taxon>Taeniidae</taxon>
        <taxon>Hydatigera</taxon>
    </lineage>
</organism>
<feature type="compositionally biased region" description="Basic and acidic residues" evidence="1">
    <location>
        <begin position="1"/>
        <end position="10"/>
    </location>
</feature>
<name>A0A0R3WUZ8_HYDTA</name>
<feature type="compositionally biased region" description="Basic and acidic residues" evidence="1">
    <location>
        <begin position="28"/>
        <end position="47"/>
    </location>
</feature>
<gene>
    <name evidence="2" type="ORF">TTAC_LOCUS4575</name>
</gene>
<reference evidence="4" key="1">
    <citation type="submission" date="2017-02" db="UniProtKB">
        <authorList>
            <consortium name="WormBaseParasite"/>
        </authorList>
    </citation>
    <scope>IDENTIFICATION</scope>
</reference>
<dbReference type="STRING" id="6205.A0A0R3WUZ8"/>
<sequence>MEKANHNLGKEEEEEEEEEEEGEEEQQGSEKGEAKGHDTNLVEKEKSSTPVVGEMQSSLQSNAATQRCRLTSSSFMAPGISRDSPSWMQETTDCLLLEFMTYMTRQMHFTVILSTLDSEAPKLDHPYALLQRSVKMAGIHLVEIFIHDCIFCVRLKAIELCRLTRAASRAVLTGPLAADVVGRAAAVAAVKIASAMIDPFSIPSGGSGSNVATANAAVSVSSSSSIPSSPYVVKWEESSRLCDCVHLHSFLYDFYLRNVDTFLRLQSDLIGQRLQVPSLTWALPQVLKAQRRGGGGSFGASRHPFLPANYPVVSFLRDLARIIPLAPVFARGTFIRLPMCLPVDTRIKPEQVFEHLIEARQAYGLKVS</sequence>
<dbReference type="PANTHER" id="PTHR14918">
    <property type="entry name" value="KICSTOR COMPLEX PROTEIN SZT2"/>
    <property type="match status" value="1"/>
</dbReference>
<dbReference type="PANTHER" id="PTHR14918:SF3">
    <property type="entry name" value="KICSTOR COMPLEX PROTEIN SZT2"/>
    <property type="match status" value="1"/>
</dbReference>
<accession>A0A0R3WUZ8</accession>
<evidence type="ECO:0000313" key="3">
    <source>
        <dbReference type="Proteomes" id="UP000274429"/>
    </source>
</evidence>
<dbReference type="GO" id="GO:0005777">
    <property type="term" value="C:peroxisome"/>
    <property type="evidence" value="ECO:0007669"/>
    <property type="project" value="InterPro"/>
</dbReference>
<reference evidence="2 3" key="2">
    <citation type="submission" date="2018-11" db="EMBL/GenBank/DDBJ databases">
        <authorList>
            <consortium name="Pathogen Informatics"/>
        </authorList>
    </citation>
    <scope>NUCLEOTIDE SEQUENCE [LARGE SCALE GENOMIC DNA]</scope>
</reference>
<proteinExistence type="predicted"/>
<feature type="region of interest" description="Disordered" evidence="1">
    <location>
        <begin position="1"/>
        <end position="58"/>
    </location>
</feature>
<dbReference type="OrthoDB" id="43547at2759"/>